<dbReference type="Pfam" id="PF00702">
    <property type="entry name" value="Hydrolase"/>
    <property type="match status" value="1"/>
</dbReference>
<dbReference type="CDD" id="cd04305">
    <property type="entry name" value="HAD_Neu5Ac-Pase_like"/>
    <property type="match status" value="1"/>
</dbReference>
<dbReference type="NCBIfam" id="TIGR02254">
    <property type="entry name" value="YjjG_YfnB"/>
    <property type="match status" value="1"/>
</dbReference>
<dbReference type="NCBIfam" id="TIGR01509">
    <property type="entry name" value="HAD-SF-IA-v3"/>
    <property type="match status" value="1"/>
</dbReference>
<protein>
    <submittedName>
        <fullName evidence="1">Noncanonical pyrimidine nucleotidase, YjjG family</fullName>
    </submittedName>
</protein>
<dbReference type="SUPFAM" id="SSF56784">
    <property type="entry name" value="HAD-like"/>
    <property type="match status" value="1"/>
</dbReference>
<dbReference type="PANTHER" id="PTHR47478">
    <property type="match status" value="1"/>
</dbReference>
<dbReference type="PANTHER" id="PTHR47478:SF1">
    <property type="entry name" value="PYRIMIDINE 5'-NUCLEOTIDASE YJJG"/>
    <property type="match status" value="1"/>
</dbReference>
<dbReference type="SFLD" id="SFLDG01129">
    <property type="entry name" value="C1.5:_HAD__Beta-PGM__Phosphata"/>
    <property type="match status" value="1"/>
</dbReference>
<keyword evidence="2" id="KW-1185">Reference proteome</keyword>
<dbReference type="Proteomes" id="UP000653730">
    <property type="component" value="Unassembled WGS sequence"/>
</dbReference>
<dbReference type="Gene3D" id="1.10.150.240">
    <property type="entry name" value="Putative phosphatase, domain 2"/>
    <property type="match status" value="1"/>
</dbReference>
<evidence type="ECO:0000313" key="2">
    <source>
        <dbReference type="Proteomes" id="UP000653730"/>
    </source>
</evidence>
<dbReference type="SFLD" id="SFLDS00003">
    <property type="entry name" value="Haloacid_Dehalogenase"/>
    <property type="match status" value="1"/>
</dbReference>
<dbReference type="Gene3D" id="3.40.50.1000">
    <property type="entry name" value="HAD superfamily/HAD-like"/>
    <property type="match status" value="1"/>
</dbReference>
<dbReference type="InterPro" id="IPR052550">
    <property type="entry name" value="Pyrimidine_5'-ntase_YjjG"/>
</dbReference>
<reference evidence="1 2" key="1">
    <citation type="submission" date="2020-09" db="EMBL/GenBank/DDBJ databases">
        <title>Sinomicrobium weinanense sp. nov., a halophilic bacteria isolated from saline-alkali soil.</title>
        <authorList>
            <person name="Wu P."/>
            <person name="Ren H."/>
            <person name="Mei Y."/>
            <person name="Liang Y."/>
            <person name="Chen Z."/>
        </authorList>
    </citation>
    <scope>NUCLEOTIDE SEQUENCE [LARGE SCALE GENOMIC DNA]</scope>
    <source>
        <strain evidence="1 2">FJxs</strain>
    </source>
</reference>
<dbReference type="InterPro" id="IPR011951">
    <property type="entry name" value="HAD-SF_hydro_IA_YjjG/PynA"/>
</dbReference>
<organism evidence="1 2">
    <name type="scientific">Sinomicrobium weinanense</name>
    <dbReference type="NCBI Taxonomy" id="2842200"/>
    <lineage>
        <taxon>Bacteria</taxon>
        <taxon>Pseudomonadati</taxon>
        <taxon>Bacteroidota</taxon>
        <taxon>Flavobacteriia</taxon>
        <taxon>Flavobacteriales</taxon>
        <taxon>Flavobacteriaceae</taxon>
        <taxon>Sinomicrobium</taxon>
    </lineage>
</organism>
<dbReference type="NCBIfam" id="TIGR01549">
    <property type="entry name" value="HAD-SF-IA-v1"/>
    <property type="match status" value="1"/>
</dbReference>
<name>A0A926JS64_9FLAO</name>
<comment type="caution">
    <text evidence="1">The sequence shown here is derived from an EMBL/GenBank/DDBJ whole genome shotgun (WGS) entry which is preliminary data.</text>
</comment>
<dbReference type="InterPro" id="IPR023214">
    <property type="entry name" value="HAD_sf"/>
</dbReference>
<gene>
    <name evidence="1" type="ORF">IBL28_11175</name>
</gene>
<accession>A0A926JS64</accession>
<dbReference type="PRINTS" id="PR00413">
    <property type="entry name" value="HADHALOGNASE"/>
</dbReference>
<dbReference type="InterPro" id="IPR036412">
    <property type="entry name" value="HAD-like_sf"/>
</dbReference>
<dbReference type="AlphaFoldDB" id="A0A926JS64"/>
<sequence>MQKNGHWKNNNEITDVFFDLDHTLWDFEKNSALAFSRILEEHSMGITLEDFLKVYVPVNHRCWKEYREGKINQHELRHRRLQSTFSVLEYPVEDRFLDKLSEDYIHYLPENNHLLANAKDILSYLESGYRLHIITNGFEEVQDKKLANAGIGSYFVHVVNSEMAGVKKPHPAIFEYALQKAGIQAGNAVMIGDDLEADVLGAINAGMHAIHYNTRDQEKYEGIVTISDLLEIKEYL</sequence>
<evidence type="ECO:0000313" key="1">
    <source>
        <dbReference type="EMBL" id="MBC9796532.1"/>
    </source>
</evidence>
<proteinExistence type="predicted"/>
<dbReference type="EMBL" id="JACVDC010000029">
    <property type="protein sequence ID" value="MBC9796532.1"/>
    <property type="molecule type" value="Genomic_DNA"/>
</dbReference>
<dbReference type="InterPro" id="IPR006439">
    <property type="entry name" value="HAD-SF_hydro_IA"/>
</dbReference>
<dbReference type="GO" id="GO:0008253">
    <property type="term" value="F:5'-nucleotidase activity"/>
    <property type="evidence" value="ECO:0007669"/>
    <property type="project" value="InterPro"/>
</dbReference>
<dbReference type="SFLD" id="SFLDG01135">
    <property type="entry name" value="C1.5.6:_HAD__Beta-PGM__Phospha"/>
    <property type="match status" value="1"/>
</dbReference>
<dbReference type="RefSeq" id="WP_187965676.1">
    <property type="nucleotide sequence ID" value="NZ_JACVDC010000029.1"/>
</dbReference>
<dbReference type="InterPro" id="IPR023198">
    <property type="entry name" value="PGP-like_dom2"/>
</dbReference>